<dbReference type="Proteomes" id="UP000198828">
    <property type="component" value="Unassembled WGS sequence"/>
</dbReference>
<proteinExistence type="predicted"/>
<dbReference type="EMBL" id="FNNG01000012">
    <property type="protein sequence ID" value="SDX52917.1"/>
    <property type="molecule type" value="Genomic_DNA"/>
</dbReference>
<sequence length="132" mass="15064">MENKVNDILNQLDNGKIRCKDAIKIIKNNEYKANEINRKASGIKISIIDKDHTIRIPKIPFGLIIFLIDIGFNILSIATRFTNSLDEDLKKILDSVDRKDIKEIFKALKKHGSFDLVDIKEGDNTEVKISIL</sequence>
<dbReference type="AlphaFoldDB" id="A0A1H3CFI7"/>
<organism evidence="2 3">
    <name type="scientific">Tepidimicrobium xylanilyticum</name>
    <dbReference type="NCBI Taxonomy" id="1123352"/>
    <lineage>
        <taxon>Bacteria</taxon>
        <taxon>Bacillati</taxon>
        <taxon>Bacillota</taxon>
        <taxon>Tissierellia</taxon>
        <taxon>Tissierellales</taxon>
        <taxon>Tepidimicrobiaceae</taxon>
        <taxon>Tepidimicrobium</taxon>
    </lineage>
</organism>
<dbReference type="OrthoDB" id="1707810at2"/>
<evidence type="ECO:0000256" key="1">
    <source>
        <dbReference type="SAM" id="Phobius"/>
    </source>
</evidence>
<name>A0A1H3CFI7_9FIRM</name>
<keyword evidence="1" id="KW-1133">Transmembrane helix</keyword>
<feature type="transmembrane region" description="Helical" evidence="1">
    <location>
        <begin position="59"/>
        <end position="81"/>
    </location>
</feature>
<keyword evidence="3" id="KW-1185">Reference proteome</keyword>
<dbReference type="RefSeq" id="WP_093754152.1">
    <property type="nucleotide sequence ID" value="NZ_BSYN01000013.1"/>
</dbReference>
<keyword evidence="1" id="KW-0812">Transmembrane</keyword>
<gene>
    <name evidence="2" type="ORF">SAMN05660923_02483</name>
</gene>
<evidence type="ECO:0000313" key="2">
    <source>
        <dbReference type="EMBL" id="SDX52917.1"/>
    </source>
</evidence>
<keyword evidence="1" id="KW-0472">Membrane</keyword>
<accession>A0A1H3CFI7</accession>
<reference evidence="2 3" key="1">
    <citation type="submission" date="2016-10" db="EMBL/GenBank/DDBJ databases">
        <authorList>
            <person name="de Groot N.N."/>
        </authorList>
    </citation>
    <scope>NUCLEOTIDE SEQUENCE [LARGE SCALE GENOMIC DNA]</scope>
    <source>
        <strain evidence="2 3">DSM 23310</strain>
    </source>
</reference>
<protein>
    <submittedName>
        <fullName evidence="2">Uncharacterized protein</fullName>
    </submittedName>
</protein>
<evidence type="ECO:0000313" key="3">
    <source>
        <dbReference type="Proteomes" id="UP000198828"/>
    </source>
</evidence>